<evidence type="ECO:0000256" key="2">
    <source>
        <dbReference type="ARBA" id="ARBA00022670"/>
    </source>
</evidence>
<dbReference type="RefSeq" id="WP_017386009.1">
    <property type="nucleotide sequence ID" value="NZ_BBTQ01000013.1"/>
</dbReference>
<name>A0A3R9QV91_ACIPI</name>
<sequence length="210" mass="24774">MCANFKPIKKIHANQLELFEPTFEYKMDIFPSDDCPLILSHQNELEWRKAKFGMLPPYAKEIAFKYATYNARTETVEQKRSFKHAWLNDQFALIPVEAIYEPKYINGKAHWYGIFRQDGQPFTLAAIYEETLIDEQKVRSMSLLTINADHHPFMKQFHKPDDEKRSVIVIPDNLRNDWLNCTHSEAKDFFLDMPANEFASMPKAEMKNYD</sequence>
<reference evidence="9 11" key="1">
    <citation type="submission" date="2018-10" db="EMBL/GenBank/DDBJ databases">
        <title>GWAS and RNA-Seq identify cryptic mechanisms of antimicrobial resistance in Acinetobacter baumannii.</title>
        <authorList>
            <person name="Sahl J.W."/>
        </authorList>
    </citation>
    <scope>NUCLEOTIDE SEQUENCE [LARGE SCALE GENOMIC DNA]</scope>
    <source>
        <strain evidence="9 11">TG41884</strain>
    </source>
</reference>
<dbReference type="InterPro" id="IPR036590">
    <property type="entry name" value="SRAP-like"/>
</dbReference>
<dbReference type="GO" id="GO:0003697">
    <property type="term" value="F:single-stranded DNA binding"/>
    <property type="evidence" value="ECO:0007669"/>
    <property type="project" value="InterPro"/>
</dbReference>
<dbReference type="EMBL" id="RFEW01000006">
    <property type="protein sequence ID" value="RSO59963.1"/>
    <property type="molecule type" value="Genomic_DNA"/>
</dbReference>
<evidence type="ECO:0000256" key="8">
    <source>
        <dbReference type="RuleBase" id="RU364100"/>
    </source>
</evidence>
<dbReference type="InterPro" id="IPR003738">
    <property type="entry name" value="SRAP"/>
</dbReference>
<proteinExistence type="inferred from homology"/>
<gene>
    <name evidence="9" type="ORF">EA752_09700</name>
    <name evidence="10" type="ORF">MWH18_09335</name>
</gene>
<evidence type="ECO:0000256" key="6">
    <source>
        <dbReference type="ARBA" id="ARBA00023125"/>
    </source>
</evidence>
<evidence type="ECO:0000256" key="1">
    <source>
        <dbReference type="ARBA" id="ARBA00008136"/>
    </source>
</evidence>
<dbReference type="EMBL" id="CP095407">
    <property type="protein sequence ID" value="USU96435.1"/>
    <property type="molecule type" value="Genomic_DNA"/>
</dbReference>
<dbReference type="Proteomes" id="UP000271320">
    <property type="component" value="Unassembled WGS sequence"/>
</dbReference>
<dbReference type="GO" id="GO:0008233">
    <property type="term" value="F:peptidase activity"/>
    <property type="evidence" value="ECO:0007669"/>
    <property type="project" value="UniProtKB-KW"/>
</dbReference>
<evidence type="ECO:0000313" key="9">
    <source>
        <dbReference type="EMBL" id="RSO59963.1"/>
    </source>
</evidence>
<dbReference type="PANTHER" id="PTHR13604:SF0">
    <property type="entry name" value="ABASIC SITE PROCESSING PROTEIN HMCES"/>
    <property type="match status" value="1"/>
</dbReference>
<evidence type="ECO:0000313" key="11">
    <source>
        <dbReference type="Proteomes" id="UP000271320"/>
    </source>
</evidence>
<keyword evidence="7" id="KW-0456">Lyase</keyword>
<evidence type="ECO:0000256" key="3">
    <source>
        <dbReference type="ARBA" id="ARBA00022763"/>
    </source>
</evidence>
<organism evidence="9 11">
    <name type="scientific">Acinetobacter pittii</name>
    <name type="common">Acinetobacter genomosp. 3</name>
    <dbReference type="NCBI Taxonomy" id="48296"/>
    <lineage>
        <taxon>Bacteria</taxon>
        <taxon>Pseudomonadati</taxon>
        <taxon>Pseudomonadota</taxon>
        <taxon>Gammaproteobacteria</taxon>
        <taxon>Moraxellales</taxon>
        <taxon>Moraxellaceae</taxon>
        <taxon>Acinetobacter</taxon>
        <taxon>Acinetobacter calcoaceticus/baumannii complex</taxon>
    </lineage>
</organism>
<evidence type="ECO:0000313" key="10">
    <source>
        <dbReference type="EMBL" id="USU96435.1"/>
    </source>
</evidence>
<reference evidence="10" key="2">
    <citation type="submission" date="2022-04" db="EMBL/GenBank/DDBJ databases">
        <title>Emergence of ST220 Acinetobacter pittii strain in bloodstream infection, which co-producing chromosomal NDM-1 and OXA-820 carbapenemases.</title>
        <authorList>
            <person name="Tian C."/>
            <person name="Xing M."/>
            <person name="Fu L."/>
            <person name="Xia D."/>
        </authorList>
    </citation>
    <scope>NUCLEOTIDE SEQUENCE</scope>
    <source>
        <strain evidence="10">TCM</strain>
    </source>
</reference>
<keyword evidence="2 8" id="KW-0645">Protease</keyword>
<dbReference type="GO" id="GO:0106300">
    <property type="term" value="P:protein-DNA covalent cross-linking repair"/>
    <property type="evidence" value="ECO:0007669"/>
    <property type="project" value="InterPro"/>
</dbReference>
<dbReference type="GO" id="GO:0006508">
    <property type="term" value="P:proteolysis"/>
    <property type="evidence" value="ECO:0007669"/>
    <property type="project" value="UniProtKB-KW"/>
</dbReference>
<accession>A0A3R9QV91</accession>
<comment type="similarity">
    <text evidence="1 8">Belongs to the SOS response-associated peptidase family.</text>
</comment>
<dbReference type="Proteomes" id="UP001055514">
    <property type="component" value="Chromosome"/>
</dbReference>
<protein>
    <recommendedName>
        <fullName evidence="8">Abasic site processing protein</fullName>
        <ecNumber evidence="8">3.4.-.-</ecNumber>
    </recommendedName>
</protein>
<keyword evidence="6" id="KW-0238">DNA-binding</keyword>
<keyword evidence="3" id="KW-0227">DNA damage</keyword>
<dbReference type="PANTHER" id="PTHR13604">
    <property type="entry name" value="DC12-RELATED"/>
    <property type="match status" value="1"/>
</dbReference>
<dbReference type="GO" id="GO:0016829">
    <property type="term" value="F:lyase activity"/>
    <property type="evidence" value="ECO:0007669"/>
    <property type="project" value="UniProtKB-KW"/>
</dbReference>
<evidence type="ECO:0000256" key="5">
    <source>
        <dbReference type="ARBA" id="ARBA00023124"/>
    </source>
</evidence>
<dbReference type="Gene3D" id="3.90.1680.10">
    <property type="entry name" value="SOS response associated peptidase-like"/>
    <property type="match status" value="1"/>
</dbReference>
<dbReference type="AlphaFoldDB" id="A0A3R9QV91"/>
<evidence type="ECO:0000256" key="7">
    <source>
        <dbReference type="ARBA" id="ARBA00023239"/>
    </source>
</evidence>
<dbReference type="Pfam" id="PF02586">
    <property type="entry name" value="SRAP"/>
    <property type="match status" value="1"/>
</dbReference>
<keyword evidence="5" id="KW-0190">Covalent protein-DNA linkage</keyword>
<evidence type="ECO:0000256" key="4">
    <source>
        <dbReference type="ARBA" id="ARBA00022801"/>
    </source>
</evidence>
<dbReference type="SUPFAM" id="SSF143081">
    <property type="entry name" value="BB1717-like"/>
    <property type="match status" value="1"/>
</dbReference>
<dbReference type="EC" id="3.4.-.-" evidence="8"/>
<keyword evidence="4 8" id="KW-0378">Hydrolase</keyword>